<feature type="binding site" evidence="7">
    <location>
        <position position="25"/>
    </location>
    <ligand>
        <name>UDP-N-acetyl-alpha-D-muramoyl-L-alanyl-D-glutamate</name>
        <dbReference type="ChEBI" id="CHEBI:83900"/>
    </ligand>
</feature>
<dbReference type="HAMAP" id="MF_00208">
    <property type="entry name" value="MurE"/>
    <property type="match status" value="1"/>
</dbReference>
<dbReference type="InterPro" id="IPR005761">
    <property type="entry name" value="UDP-N-AcMur-Glu-dNH2Pim_ligase"/>
</dbReference>
<comment type="pathway">
    <text evidence="7 8">Cell wall biogenesis; peptidoglycan biosynthesis.</text>
</comment>
<comment type="caution">
    <text evidence="7">Lacks conserved residue(s) required for the propagation of feature annotation.</text>
</comment>
<dbReference type="InterPro" id="IPR004101">
    <property type="entry name" value="Mur_ligase_C"/>
</dbReference>
<proteinExistence type="inferred from homology"/>
<gene>
    <name evidence="7 12" type="primary">murE</name>
    <name evidence="12" type="ORF">L9G74_15255</name>
</gene>
<feature type="binding site" evidence="7">
    <location>
        <begin position="113"/>
        <end position="119"/>
    </location>
    <ligand>
        <name>ATP</name>
        <dbReference type="ChEBI" id="CHEBI:30616"/>
    </ligand>
</feature>
<evidence type="ECO:0000256" key="7">
    <source>
        <dbReference type="HAMAP-Rule" id="MF_00208"/>
    </source>
</evidence>
<keyword evidence="7" id="KW-0067">ATP-binding</keyword>
<dbReference type="Pfam" id="PF02875">
    <property type="entry name" value="Mur_ligase_C"/>
    <property type="match status" value="1"/>
</dbReference>
<feature type="binding site" evidence="7">
    <location>
        <position position="154"/>
    </location>
    <ligand>
        <name>UDP-N-acetyl-alpha-D-muramoyl-L-alanyl-D-glutamate</name>
        <dbReference type="ChEBI" id="CHEBI:83900"/>
    </ligand>
</feature>
<organism evidence="12 13">
    <name type="scientific">Shewanella electrica</name>
    <dbReference type="NCBI Taxonomy" id="515560"/>
    <lineage>
        <taxon>Bacteria</taxon>
        <taxon>Pseudomonadati</taxon>
        <taxon>Pseudomonadota</taxon>
        <taxon>Gammaproteobacteria</taxon>
        <taxon>Alteromonadales</taxon>
        <taxon>Shewanellaceae</taxon>
        <taxon>Shewanella</taxon>
    </lineage>
</organism>
<feature type="binding site" evidence="7">
    <location>
        <position position="27"/>
    </location>
    <ligand>
        <name>UDP-N-acetyl-alpha-D-muramoyl-L-alanyl-D-glutamate</name>
        <dbReference type="ChEBI" id="CHEBI:83900"/>
    </ligand>
</feature>
<keyword evidence="5 7" id="KW-0131">Cell cycle</keyword>
<dbReference type="PANTHER" id="PTHR23135:SF4">
    <property type="entry name" value="UDP-N-ACETYLMURAMOYL-L-ALANYL-D-GLUTAMATE--2,6-DIAMINOPIMELATE LIGASE MURE HOMOLOG, CHLOROPLASTIC"/>
    <property type="match status" value="1"/>
</dbReference>
<reference evidence="13" key="1">
    <citation type="submission" date="2023-07" db="EMBL/GenBank/DDBJ databases">
        <title>Shewanella mangrovi sp. nov., an acetaldehyde- degrading bacterium isolated from mangrove sediment.</title>
        <authorList>
            <person name="Liu Y."/>
        </authorList>
    </citation>
    <scope>NUCLEOTIDE SEQUENCE [LARGE SCALE GENOMIC DNA]</scope>
    <source>
        <strain evidence="13">C32</strain>
    </source>
</reference>
<feature type="binding site" evidence="7">
    <location>
        <begin position="155"/>
        <end position="156"/>
    </location>
    <ligand>
        <name>UDP-N-acetyl-alpha-D-muramoyl-L-alanyl-D-glutamate</name>
        <dbReference type="ChEBI" id="CHEBI:83900"/>
    </ligand>
</feature>
<dbReference type="Gene3D" id="3.40.1390.10">
    <property type="entry name" value="MurE/MurF, N-terminal domain"/>
    <property type="match status" value="1"/>
</dbReference>
<evidence type="ECO:0000256" key="5">
    <source>
        <dbReference type="ARBA" id="ARBA00023306"/>
    </source>
</evidence>
<evidence type="ECO:0000256" key="4">
    <source>
        <dbReference type="ARBA" id="ARBA00022984"/>
    </source>
</evidence>
<keyword evidence="6 7" id="KW-0961">Cell wall biogenesis/degradation</keyword>
<comment type="caution">
    <text evidence="12">The sequence shown here is derived from an EMBL/GenBank/DDBJ whole genome shotgun (WGS) entry which is preliminary data.</text>
</comment>
<feature type="binding site" evidence="7">
    <location>
        <position position="182"/>
    </location>
    <ligand>
        <name>UDP-N-acetyl-alpha-D-muramoyl-L-alanyl-D-glutamate</name>
        <dbReference type="ChEBI" id="CHEBI:83900"/>
    </ligand>
</feature>
<comment type="function">
    <text evidence="7">Catalyzes the addition of an amino acid to the nucleotide precursor UDP-N-acetylmuramoyl-L-alanyl-D-glutamate (UMAG) in the biosynthesis of bacterial cell-wall peptidoglycan.</text>
</comment>
<keyword evidence="4 7" id="KW-0573">Peptidoglycan synthesis</keyword>
<feature type="binding site" evidence="7">
    <location>
        <position position="188"/>
    </location>
    <ligand>
        <name>UDP-N-acetyl-alpha-D-muramoyl-L-alanyl-D-glutamate</name>
        <dbReference type="ChEBI" id="CHEBI:83900"/>
    </ligand>
</feature>
<dbReference type="InterPro" id="IPR013221">
    <property type="entry name" value="Mur_ligase_cen"/>
</dbReference>
<comment type="PTM">
    <text evidence="7">Carboxylation is probably crucial for Mg(2+) binding and, consequently, for the gamma-phosphate positioning of ATP.</text>
</comment>
<keyword evidence="7 12" id="KW-0436">Ligase</keyword>
<dbReference type="EMBL" id="JAKOGG010000013">
    <property type="protein sequence ID" value="MCS4557806.1"/>
    <property type="molecule type" value="Genomic_DNA"/>
</dbReference>
<name>A0ABT2FRJ1_9GAMM</name>
<comment type="subcellular location">
    <subcellularLocation>
        <location evidence="7 8">Cytoplasm</location>
    </subcellularLocation>
</comment>
<dbReference type="Pfam" id="PF01225">
    <property type="entry name" value="Mur_ligase"/>
    <property type="match status" value="1"/>
</dbReference>
<dbReference type="InterPro" id="IPR000713">
    <property type="entry name" value="Mur_ligase_N"/>
</dbReference>
<evidence type="ECO:0000256" key="6">
    <source>
        <dbReference type="ARBA" id="ARBA00023316"/>
    </source>
</evidence>
<dbReference type="InterPro" id="IPR036565">
    <property type="entry name" value="Mur-like_cat_sf"/>
</dbReference>
<evidence type="ECO:0000256" key="2">
    <source>
        <dbReference type="ARBA" id="ARBA00022618"/>
    </source>
</evidence>
<dbReference type="Gene3D" id="3.40.1190.10">
    <property type="entry name" value="Mur-like, catalytic domain"/>
    <property type="match status" value="1"/>
</dbReference>
<feature type="domain" description="Mur ligase C-terminal" evidence="10">
    <location>
        <begin position="335"/>
        <end position="461"/>
    </location>
</feature>
<feature type="modified residue" description="N6-carboxylysine" evidence="7">
    <location>
        <position position="222"/>
    </location>
</feature>
<feature type="binding site" evidence="7">
    <location>
        <position position="190"/>
    </location>
    <ligand>
        <name>UDP-N-acetyl-alpha-D-muramoyl-L-alanyl-D-glutamate</name>
        <dbReference type="ChEBI" id="CHEBI:83900"/>
    </ligand>
</feature>
<dbReference type="Proteomes" id="UP001201549">
    <property type="component" value="Unassembled WGS sequence"/>
</dbReference>
<dbReference type="SUPFAM" id="SSF53244">
    <property type="entry name" value="MurD-like peptide ligases, peptide-binding domain"/>
    <property type="match status" value="1"/>
</dbReference>
<dbReference type="NCBIfam" id="NF001123">
    <property type="entry name" value="PRK00139.1-1"/>
    <property type="match status" value="1"/>
</dbReference>
<keyword evidence="7" id="KW-0460">Magnesium</keyword>
<feature type="domain" description="Mur ligase central" evidence="11">
    <location>
        <begin position="111"/>
        <end position="312"/>
    </location>
</feature>
<evidence type="ECO:0000259" key="11">
    <source>
        <dbReference type="Pfam" id="PF08245"/>
    </source>
</evidence>
<comment type="cofactor">
    <cofactor evidence="7">
        <name>Mg(2+)</name>
        <dbReference type="ChEBI" id="CHEBI:18420"/>
    </cofactor>
</comment>
<dbReference type="EC" id="6.3.2.-" evidence="7"/>
<feature type="domain" description="Mur ligase N-terminal catalytic" evidence="9">
    <location>
        <begin position="24"/>
        <end position="96"/>
    </location>
</feature>
<keyword evidence="13" id="KW-1185">Reference proteome</keyword>
<keyword evidence="7" id="KW-0963">Cytoplasm</keyword>
<dbReference type="InterPro" id="IPR035911">
    <property type="entry name" value="MurE/MurF_N"/>
</dbReference>
<evidence type="ECO:0000256" key="3">
    <source>
        <dbReference type="ARBA" id="ARBA00022960"/>
    </source>
</evidence>
<dbReference type="PANTHER" id="PTHR23135">
    <property type="entry name" value="MUR LIGASE FAMILY MEMBER"/>
    <property type="match status" value="1"/>
</dbReference>
<evidence type="ECO:0000256" key="8">
    <source>
        <dbReference type="RuleBase" id="RU004135"/>
    </source>
</evidence>
<keyword evidence="7" id="KW-0547">Nucleotide-binding</keyword>
<evidence type="ECO:0000259" key="9">
    <source>
        <dbReference type="Pfam" id="PF01225"/>
    </source>
</evidence>
<evidence type="ECO:0000313" key="13">
    <source>
        <dbReference type="Proteomes" id="UP001201549"/>
    </source>
</evidence>
<protein>
    <recommendedName>
        <fullName evidence="7">UDP-N-acetylmuramyl-tripeptide synthetase</fullName>
        <ecNumber evidence="7">6.3.2.-</ecNumber>
    </recommendedName>
    <alternativeName>
        <fullName evidence="7">UDP-MurNAc-tripeptide synthetase</fullName>
    </alternativeName>
</protein>
<dbReference type="GO" id="GO:0008765">
    <property type="term" value="F:UDP-N-acetylmuramoylalanyl-D-glutamate-2,6-diaminopimelate ligase activity"/>
    <property type="evidence" value="ECO:0007669"/>
    <property type="project" value="UniProtKB-EC"/>
</dbReference>
<dbReference type="SUPFAM" id="SSF63418">
    <property type="entry name" value="MurE/MurF N-terminal domain"/>
    <property type="match status" value="1"/>
</dbReference>
<accession>A0ABT2FRJ1</accession>
<evidence type="ECO:0000313" key="12">
    <source>
        <dbReference type="EMBL" id="MCS4557806.1"/>
    </source>
</evidence>
<comment type="similarity">
    <text evidence="1 7">Belongs to the MurCDEF family. MurE subfamily.</text>
</comment>
<sequence>MISLTDLLAPWFHYAGHETINAPTLDSRKVQAGDLFIAVPGFRSDGRQFIATALAQGATAILRHTDVPEEHGAVHREQGLIIDFFQLNRQVSAVAAQCYQPQTWSTRVVGVTGTNGKTSVTQLIAQWVELLGQTAGVMGTIGNGRPGQLVDTGNTTADAITVMTQLAQMSQQQLNVCAMEVSSHGLVQGRVDAVPFEVAVFTNLSRDHLDFHHSMEAYAAAKRRLMSFPSVKTAVINLDDKVGAQWFSELATDLTLGYSLRDEPKARIRASDAEFHYAGIRAQIHWPEGRGELNTSLLGEFNLSNLLAALSALYALGYDLPQLLALAPKLQPVAGRMECFTAPQGYSIVVDYAHTPDGLEKALQAARSHCDGTLWCLFGCGGDRDTGKRPEMGAIAEALADKVMVTSDNARSEDPHAILNDIRAGLQHPEQALFEVDREAAIQHIVALAQPGDLLLLAGKGHETYQEINGQRRHYDERAFAMRLCGGQQ</sequence>
<keyword evidence="3 7" id="KW-0133">Cell shape</keyword>
<dbReference type="NCBIfam" id="TIGR01085">
    <property type="entry name" value="murE"/>
    <property type="match status" value="1"/>
</dbReference>
<dbReference type="NCBIfam" id="NF001126">
    <property type="entry name" value="PRK00139.1-4"/>
    <property type="match status" value="1"/>
</dbReference>
<keyword evidence="2 7" id="KW-0132">Cell division</keyword>
<dbReference type="SUPFAM" id="SSF53623">
    <property type="entry name" value="MurD-like peptide ligases, catalytic domain"/>
    <property type="match status" value="1"/>
</dbReference>
<evidence type="ECO:0000256" key="1">
    <source>
        <dbReference type="ARBA" id="ARBA00005898"/>
    </source>
</evidence>
<evidence type="ECO:0000259" key="10">
    <source>
        <dbReference type="Pfam" id="PF02875"/>
    </source>
</evidence>
<dbReference type="Pfam" id="PF08245">
    <property type="entry name" value="Mur_ligase_M"/>
    <property type="match status" value="1"/>
</dbReference>
<dbReference type="Gene3D" id="3.90.190.20">
    <property type="entry name" value="Mur ligase, C-terminal domain"/>
    <property type="match status" value="1"/>
</dbReference>
<dbReference type="RefSeq" id="WP_238897284.1">
    <property type="nucleotide sequence ID" value="NZ_JAKOGG010000013.1"/>
</dbReference>
<dbReference type="InterPro" id="IPR036615">
    <property type="entry name" value="Mur_ligase_C_dom_sf"/>
</dbReference>